<proteinExistence type="predicted"/>
<dbReference type="OrthoDB" id="7432757at2"/>
<dbReference type="Proteomes" id="UP000033070">
    <property type="component" value="Chromosome"/>
</dbReference>
<organism evidence="1 2">
    <name type="scientific">Ferriphaselus amnicola</name>
    <dbReference type="NCBI Taxonomy" id="1188319"/>
    <lineage>
        <taxon>Bacteria</taxon>
        <taxon>Pseudomonadati</taxon>
        <taxon>Pseudomonadota</taxon>
        <taxon>Betaproteobacteria</taxon>
        <taxon>Nitrosomonadales</taxon>
        <taxon>Gallionellaceae</taxon>
        <taxon>Ferriphaselus</taxon>
    </lineage>
</organism>
<gene>
    <name evidence="1" type="ORF">OYT1_ch2318</name>
</gene>
<dbReference type="InterPro" id="IPR022050">
    <property type="entry name" value="T_hemolysin"/>
</dbReference>
<reference evidence="1 2" key="1">
    <citation type="submission" date="2018-06" db="EMBL/GenBank/DDBJ databases">
        <title>OYT1 Genome Sequencing.</title>
        <authorList>
            <person name="Kato S."/>
            <person name="Itoh T."/>
            <person name="Ohkuma M."/>
        </authorList>
    </citation>
    <scope>NUCLEOTIDE SEQUENCE [LARGE SCALE GENOMIC DNA]</scope>
    <source>
        <strain evidence="1 2">OYT1</strain>
    </source>
</reference>
<name>A0A2Z6GF15_9PROT</name>
<dbReference type="RefSeq" id="WP_062626715.1">
    <property type="nucleotide sequence ID" value="NZ_AP018738.1"/>
</dbReference>
<dbReference type="KEGG" id="fam:OYT1_ch2318"/>
<sequence>MTETTARVAIHPPEMNRHASKHSAELTLSQFIRRLGHPGKEAGSLNKFLDQMFVIREAEGEERIQTESFIHECFGRAYGADVTSFMPRLLELRTRRGELTAAFGVRCAADAPLFLETYLDAPIDEVLERKLGYRPSREKIVEIGNLAAIYPGAVRWLIVALTVRLYQEGYQWVVFTGTTELKNGFHRLGLRPIPLASASIEQLSIDQRAGWGSYYDTLPTVMAGSIGYGYHEIQSHCEFPKAGEISYKEVIL</sequence>
<dbReference type="STRING" id="1188319.OYT1_01540"/>
<evidence type="ECO:0000313" key="2">
    <source>
        <dbReference type="Proteomes" id="UP000033070"/>
    </source>
</evidence>
<dbReference type="AlphaFoldDB" id="A0A2Z6GF15"/>
<evidence type="ECO:0000313" key="1">
    <source>
        <dbReference type="EMBL" id="BBE51834.1"/>
    </source>
</evidence>
<keyword evidence="2" id="KW-1185">Reference proteome</keyword>
<dbReference type="EMBL" id="AP018738">
    <property type="protein sequence ID" value="BBE51834.1"/>
    <property type="molecule type" value="Genomic_DNA"/>
</dbReference>
<dbReference type="Pfam" id="PF12261">
    <property type="entry name" value="T_hemolysin"/>
    <property type="match status" value="1"/>
</dbReference>
<accession>A0A2Z6GF15</accession>
<protein>
    <submittedName>
        <fullName evidence="1">Thermostable hemolysin</fullName>
    </submittedName>
</protein>